<dbReference type="InterPro" id="IPR000742">
    <property type="entry name" value="EGF"/>
</dbReference>
<keyword evidence="1" id="KW-0812">Transmembrane</keyword>
<accession>A0A914V7Y8</accession>
<proteinExistence type="predicted"/>
<keyword evidence="1" id="KW-1133">Transmembrane helix</keyword>
<dbReference type="Gene3D" id="2.10.25.10">
    <property type="entry name" value="Laminin"/>
    <property type="match status" value="1"/>
</dbReference>
<feature type="signal peptide" evidence="2">
    <location>
        <begin position="1"/>
        <end position="17"/>
    </location>
</feature>
<sequence length="198" mass="22019">MLRFGLVLVAGLSAVASRRAPAEDFARRLKEAHSDVRQMMDDIPSRISRCTENGRYDSRHRLCHCLPSYTGVYCELPQCQHGVPYGGSCICNEPYEGTFCDRRMLHTVYEADDSRIRVILLTVGAVLMFSALLFGTRLAVGKWLENSSTIFTEWNIRNKNPSAQTLCEPRTGSITGKSCKGATNPAFSGVHYDSMSLS</sequence>
<evidence type="ECO:0000256" key="2">
    <source>
        <dbReference type="SAM" id="SignalP"/>
    </source>
</evidence>
<evidence type="ECO:0000256" key="1">
    <source>
        <dbReference type="SAM" id="Phobius"/>
    </source>
</evidence>
<reference evidence="5" key="1">
    <citation type="submission" date="2022-11" db="UniProtKB">
        <authorList>
            <consortium name="WormBaseParasite"/>
        </authorList>
    </citation>
    <scope>IDENTIFICATION</scope>
</reference>
<keyword evidence="4" id="KW-1185">Reference proteome</keyword>
<dbReference type="Proteomes" id="UP000887566">
    <property type="component" value="Unplaced"/>
</dbReference>
<keyword evidence="1" id="KW-0472">Membrane</keyword>
<feature type="domain" description="EGF-like" evidence="3">
    <location>
        <begin position="63"/>
        <end position="74"/>
    </location>
</feature>
<dbReference type="AlphaFoldDB" id="A0A914V7Y8"/>
<protein>
    <submittedName>
        <fullName evidence="5">EGF-like domain-containing protein</fullName>
    </submittedName>
</protein>
<organism evidence="4 5">
    <name type="scientific">Plectus sambesii</name>
    <dbReference type="NCBI Taxonomy" id="2011161"/>
    <lineage>
        <taxon>Eukaryota</taxon>
        <taxon>Metazoa</taxon>
        <taxon>Ecdysozoa</taxon>
        <taxon>Nematoda</taxon>
        <taxon>Chromadorea</taxon>
        <taxon>Plectida</taxon>
        <taxon>Plectina</taxon>
        <taxon>Plectoidea</taxon>
        <taxon>Plectidae</taxon>
        <taxon>Plectus</taxon>
    </lineage>
</organism>
<evidence type="ECO:0000313" key="5">
    <source>
        <dbReference type="WBParaSite" id="PSAMB.scaffold1554size30043.g13709.t1"/>
    </source>
</evidence>
<name>A0A914V7Y8_9BILA</name>
<evidence type="ECO:0000313" key="4">
    <source>
        <dbReference type="Proteomes" id="UP000887566"/>
    </source>
</evidence>
<keyword evidence="2" id="KW-0732">Signal</keyword>
<dbReference type="PROSITE" id="PS00022">
    <property type="entry name" value="EGF_1"/>
    <property type="match status" value="1"/>
</dbReference>
<evidence type="ECO:0000259" key="3">
    <source>
        <dbReference type="PROSITE" id="PS00022"/>
    </source>
</evidence>
<dbReference type="WBParaSite" id="PSAMB.scaffold1554size30043.g13709.t1">
    <property type="protein sequence ID" value="PSAMB.scaffold1554size30043.g13709.t1"/>
    <property type="gene ID" value="PSAMB.scaffold1554size30043.g13709"/>
</dbReference>
<feature type="chain" id="PRO_5037917207" evidence="2">
    <location>
        <begin position="18"/>
        <end position="198"/>
    </location>
</feature>
<feature type="transmembrane region" description="Helical" evidence="1">
    <location>
        <begin position="118"/>
        <end position="140"/>
    </location>
</feature>